<dbReference type="AlphaFoldDB" id="A0A3E1K6C8"/>
<feature type="transmembrane region" description="Helical" evidence="1">
    <location>
        <begin position="6"/>
        <end position="29"/>
    </location>
</feature>
<keyword evidence="1" id="KW-1133">Transmembrane helix</keyword>
<keyword evidence="1" id="KW-0812">Transmembrane</keyword>
<evidence type="ECO:0000313" key="2">
    <source>
        <dbReference type="EMBL" id="RFF29510.1"/>
    </source>
</evidence>
<feature type="transmembrane region" description="Helical" evidence="1">
    <location>
        <begin position="116"/>
        <end position="141"/>
    </location>
</feature>
<dbReference type="EMBL" id="QUZK01000046">
    <property type="protein sequence ID" value="RFF29510.1"/>
    <property type="molecule type" value="Genomic_DNA"/>
</dbReference>
<evidence type="ECO:0000256" key="1">
    <source>
        <dbReference type="SAM" id="Phobius"/>
    </source>
</evidence>
<accession>A0A3E1K6C8</accession>
<feature type="transmembrane region" description="Helical" evidence="1">
    <location>
        <begin position="81"/>
        <end position="104"/>
    </location>
</feature>
<feature type="transmembrane region" description="Helical" evidence="1">
    <location>
        <begin position="41"/>
        <end position="61"/>
    </location>
</feature>
<dbReference type="RefSeq" id="WP_116651536.1">
    <property type="nucleotide sequence ID" value="NZ_QUZK01000046.1"/>
</dbReference>
<name>A0A3E1K6C8_9GAMM</name>
<keyword evidence="1" id="KW-0472">Membrane</keyword>
<sequence>MNARVVIAFFSVGVLSASAFLLVTASPLLSRGVPGIESMPMGTLIAWLGIVALPLGIYSALGGLHPPRRAVDRATSAIMKALLTLAVAWVPISYGLSGNLAFTFERNAGFRGSENALFCFFYGTIGLVLAPLVVMLLYGAASWLSRGKDARP</sequence>
<comment type="caution">
    <text evidence="2">The sequence shown here is derived from an EMBL/GenBank/DDBJ whole genome shotgun (WGS) entry which is preliminary data.</text>
</comment>
<keyword evidence="3" id="KW-1185">Reference proteome</keyword>
<evidence type="ECO:0000313" key="3">
    <source>
        <dbReference type="Proteomes" id="UP000260351"/>
    </source>
</evidence>
<reference evidence="2 3" key="1">
    <citation type="submission" date="2018-08" db="EMBL/GenBank/DDBJ databases">
        <title>Wenzhouxiangella salilacus sp. nov., a novel bacterium isolated from a saline lake in Xinjiang Province, China.</title>
        <authorList>
            <person name="Han S."/>
        </authorList>
    </citation>
    <scope>NUCLEOTIDE SEQUENCE [LARGE SCALE GENOMIC DNA]</scope>
    <source>
        <strain evidence="2 3">XDB06</strain>
    </source>
</reference>
<dbReference type="OrthoDB" id="982344at2"/>
<organism evidence="2 3">
    <name type="scientific">Wenzhouxiangella sediminis</name>
    <dbReference type="NCBI Taxonomy" id="1792836"/>
    <lineage>
        <taxon>Bacteria</taxon>
        <taxon>Pseudomonadati</taxon>
        <taxon>Pseudomonadota</taxon>
        <taxon>Gammaproteobacteria</taxon>
        <taxon>Chromatiales</taxon>
        <taxon>Wenzhouxiangellaceae</taxon>
        <taxon>Wenzhouxiangella</taxon>
    </lineage>
</organism>
<dbReference type="Proteomes" id="UP000260351">
    <property type="component" value="Unassembled WGS sequence"/>
</dbReference>
<gene>
    <name evidence="2" type="ORF">DZC52_12780</name>
</gene>
<protein>
    <submittedName>
        <fullName evidence="2">Uncharacterized protein</fullName>
    </submittedName>
</protein>
<proteinExistence type="predicted"/>